<protein>
    <recommendedName>
        <fullName evidence="2">Pectinesterase inhibitor domain-containing protein</fullName>
    </recommendedName>
</protein>
<evidence type="ECO:0000256" key="1">
    <source>
        <dbReference type="ARBA" id="ARBA00022729"/>
    </source>
</evidence>
<dbReference type="Proteomes" id="UP000652761">
    <property type="component" value="Unassembled WGS sequence"/>
</dbReference>
<dbReference type="PANTHER" id="PTHR31080">
    <property type="entry name" value="PECTINESTERASE INHIBITOR-LIKE"/>
    <property type="match status" value="1"/>
</dbReference>
<evidence type="ECO:0000313" key="3">
    <source>
        <dbReference type="EMBL" id="MQL85036.1"/>
    </source>
</evidence>
<reference evidence="3" key="1">
    <citation type="submission" date="2017-07" db="EMBL/GenBank/DDBJ databases">
        <title>Taro Niue Genome Assembly and Annotation.</title>
        <authorList>
            <person name="Atibalentja N."/>
            <person name="Keating K."/>
            <person name="Fields C.J."/>
        </authorList>
    </citation>
    <scope>NUCLEOTIDE SEQUENCE</scope>
    <source>
        <strain evidence="3">Niue_2</strain>
        <tissue evidence="3">Leaf</tissue>
    </source>
</reference>
<accession>A0A843URN0</accession>
<dbReference type="CDD" id="cd15798">
    <property type="entry name" value="PMEI-like_3"/>
    <property type="match status" value="1"/>
</dbReference>
<organism evidence="3 4">
    <name type="scientific">Colocasia esculenta</name>
    <name type="common">Wild taro</name>
    <name type="synonym">Arum esculentum</name>
    <dbReference type="NCBI Taxonomy" id="4460"/>
    <lineage>
        <taxon>Eukaryota</taxon>
        <taxon>Viridiplantae</taxon>
        <taxon>Streptophyta</taxon>
        <taxon>Embryophyta</taxon>
        <taxon>Tracheophyta</taxon>
        <taxon>Spermatophyta</taxon>
        <taxon>Magnoliopsida</taxon>
        <taxon>Liliopsida</taxon>
        <taxon>Araceae</taxon>
        <taxon>Aroideae</taxon>
        <taxon>Colocasieae</taxon>
        <taxon>Colocasia</taxon>
    </lineage>
</organism>
<dbReference type="EMBL" id="NMUH01000803">
    <property type="protein sequence ID" value="MQL85036.1"/>
    <property type="molecule type" value="Genomic_DNA"/>
</dbReference>
<dbReference type="NCBIfam" id="TIGR01614">
    <property type="entry name" value="PME_inhib"/>
    <property type="match status" value="1"/>
</dbReference>
<evidence type="ECO:0000313" key="4">
    <source>
        <dbReference type="Proteomes" id="UP000652761"/>
    </source>
</evidence>
<dbReference type="GO" id="GO:0004857">
    <property type="term" value="F:enzyme inhibitor activity"/>
    <property type="evidence" value="ECO:0007669"/>
    <property type="project" value="InterPro"/>
</dbReference>
<keyword evidence="4" id="KW-1185">Reference proteome</keyword>
<name>A0A843URN0_COLES</name>
<dbReference type="PANTHER" id="PTHR31080:SF64">
    <property type="entry name" value="PLANT INVERTASE_PECTIN METHYLESTERASE INHIBITOR SUPERFAMILY PROTEIN"/>
    <property type="match status" value="1"/>
</dbReference>
<comment type="caution">
    <text evidence="3">The sequence shown here is derived from an EMBL/GenBank/DDBJ whole genome shotgun (WGS) entry which is preliminary data.</text>
</comment>
<dbReference type="SMART" id="SM00856">
    <property type="entry name" value="PMEI"/>
    <property type="match status" value="1"/>
</dbReference>
<gene>
    <name evidence="3" type="ORF">Taro_017558</name>
</gene>
<dbReference type="AlphaFoldDB" id="A0A843URN0"/>
<dbReference type="OrthoDB" id="1430376at2759"/>
<dbReference type="InterPro" id="IPR051955">
    <property type="entry name" value="PME_Inhibitor"/>
</dbReference>
<dbReference type="InterPro" id="IPR006501">
    <property type="entry name" value="Pectinesterase_inhib_dom"/>
</dbReference>
<dbReference type="SUPFAM" id="SSF101148">
    <property type="entry name" value="Plant invertase/pectin methylesterase inhibitor"/>
    <property type="match status" value="1"/>
</dbReference>
<dbReference type="InterPro" id="IPR035513">
    <property type="entry name" value="Invertase/methylesterase_inhib"/>
</dbReference>
<dbReference type="Pfam" id="PF04043">
    <property type="entry name" value="PMEI"/>
    <property type="match status" value="1"/>
</dbReference>
<dbReference type="Gene3D" id="1.20.140.40">
    <property type="entry name" value="Invertase/pectin methylesterase inhibitor family protein"/>
    <property type="match status" value="1"/>
</dbReference>
<proteinExistence type="predicted"/>
<keyword evidence="1" id="KW-0732">Signal</keyword>
<sequence length="198" mass="20707">MVAITASVCLSFNRAEALQASAGSPQNTNTDFIRQSCASSLYSSLCYTSLAPYANAVAQDPIRLACVACNVSLAHIRSVSSHVSSVLHGPDARQLDKRTVSALQDCEETLGDGSDLTGQSIAELELLPSAKGTEVAWRVSNAQTWMSAALTNENTCVDGLTSASSSAVKADVTRRVRQAGQYTSNALALVNLLVGPNA</sequence>
<evidence type="ECO:0000259" key="2">
    <source>
        <dbReference type="SMART" id="SM00856"/>
    </source>
</evidence>
<feature type="domain" description="Pectinesterase inhibitor" evidence="2">
    <location>
        <begin position="28"/>
        <end position="189"/>
    </location>
</feature>